<dbReference type="OrthoDB" id="315686at2"/>
<feature type="transmembrane region" description="Helical" evidence="1">
    <location>
        <begin position="115"/>
        <end position="136"/>
    </location>
</feature>
<name>A0A5C6BDQ6_9BACT</name>
<keyword evidence="1" id="KW-0472">Membrane</keyword>
<dbReference type="SUPFAM" id="SSF55961">
    <property type="entry name" value="Bet v1-like"/>
    <property type="match status" value="1"/>
</dbReference>
<feature type="transmembrane region" description="Helical" evidence="1">
    <location>
        <begin position="266"/>
        <end position="289"/>
    </location>
</feature>
<proteinExistence type="predicted"/>
<dbReference type="AlphaFoldDB" id="A0A5C6BDQ6"/>
<keyword evidence="1" id="KW-0812">Transmembrane</keyword>
<dbReference type="EMBL" id="SJPU01000008">
    <property type="protein sequence ID" value="TWU09767.1"/>
    <property type="molecule type" value="Genomic_DNA"/>
</dbReference>
<dbReference type="InterPro" id="IPR008523">
    <property type="entry name" value="DUF805"/>
</dbReference>
<feature type="transmembrane region" description="Helical" evidence="1">
    <location>
        <begin position="34"/>
        <end position="61"/>
    </location>
</feature>
<dbReference type="GO" id="GO:0016020">
    <property type="term" value="C:membrane"/>
    <property type="evidence" value="ECO:0007669"/>
    <property type="project" value="InterPro"/>
</dbReference>
<feature type="transmembrane region" description="Helical" evidence="1">
    <location>
        <begin position="81"/>
        <end position="103"/>
    </location>
</feature>
<keyword evidence="3" id="KW-1185">Reference proteome</keyword>
<reference evidence="2 3" key="1">
    <citation type="journal article" date="2020" name="Antonie Van Leeuwenhoek">
        <title>Rhodopirellula heiligendammensis sp. nov., Rhodopirellula pilleata sp. nov., and Rhodopirellula solitaria sp. nov. isolated from natural or artificial marine surfaces in Northern Germany and California, USA, and emended description of the genus Rhodopirellula.</title>
        <authorList>
            <person name="Kallscheuer N."/>
            <person name="Wiegand S."/>
            <person name="Jogler M."/>
            <person name="Boedeker C."/>
            <person name="Peeters S.H."/>
            <person name="Rast P."/>
            <person name="Heuer A."/>
            <person name="Jetten M.S.M."/>
            <person name="Rohde M."/>
            <person name="Jogler C."/>
        </authorList>
    </citation>
    <scope>NUCLEOTIDE SEQUENCE [LARGE SCALE GENOMIC DNA]</scope>
    <source>
        <strain evidence="2 3">Poly21</strain>
    </source>
</reference>
<feature type="transmembrane region" description="Helical" evidence="1">
    <location>
        <begin position="212"/>
        <end position="230"/>
    </location>
</feature>
<evidence type="ECO:0000313" key="2">
    <source>
        <dbReference type="EMBL" id="TWU09767.1"/>
    </source>
</evidence>
<comment type="caution">
    <text evidence="2">The sequence shown here is derived from an EMBL/GenBank/DDBJ whole genome shotgun (WGS) entry which is preliminary data.</text>
</comment>
<dbReference type="RefSeq" id="WP_146409935.1">
    <property type="nucleotide sequence ID" value="NZ_SJPU01000008.1"/>
</dbReference>
<gene>
    <name evidence="2" type="ORF">Poly21_55120</name>
</gene>
<organism evidence="2 3">
    <name type="scientific">Allorhodopirellula heiligendammensis</name>
    <dbReference type="NCBI Taxonomy" id="2714739"/>
    <lineage>
        <taxon>Bacteria</taxon>
        <taxon>Pseudomonadati</taxon>
        <taxon>Planctomycetota</taxon>
        <taxon>Planctomycetia</taxon>
        <taxon>Pirellulales</taxon>
        <taxon>Pirellulaceae</taxon>
        <taxon>Allorhodopirellula</taxon>
    </lineage>
</organism>
<accession>A0A5C6BDQ6</accession>
<keyword evidence="1" id="KW-1133">Transmembrane helix</keyword>
<feature type="transmembrane region" description="Helical" evidence="1">
    <location>
        <begin position="236"/>
        <end position="259"/>
    </location>
</feature>
<sequence length="495" mass="54667">MEDAIHKGDQKERAILFHLTRWVCVDGRVSRYEYVVLGFGLALIKYLIELSALVVLTGRILTPVDFVNPWLNSKTAIVDEYPAAAVGWLLFTLPFVAIAVSMSVRRAADAGWSPWWGLSMLVPLANLFFIAVLSVLPTRNRNQEAAAQRDISDVASAFAPPTGLEVVGRSVVYQERDQPDKLSAATVAIAAGCVVQVVVGLISVWGFREYGFILFFTTPIVAGAISGAIYNRSWRFGLGGLFGLIAIMNIVSFAVMLCVGLDGAICLFMAFPLLWPLSFFGGVAGRAISVTRLRAKDESRGMFGTMLLLPLALLLEPLDDHRALHRVDTEVVIDASPTQVWDQVIAFPEIKEPPAWYFRLGIAAPIHARIDGVGVGACRYCEFTTGPFVEPITVWEPPSASGEGGLLAFDVVEQPQPMQEWTPFSGLHPPHLDEGFVSRRGQFLLEPLPGNRTRLVGTTWYDIDVRPRLYWQAWATPTVHAIHRRVLDHIKRCSE</sequence>
<feature type="transmembrane region" description="Helical" evidence="1">
    <location>
        <begin position="182"/>
        <end position="205"/>
    </location>
</feature>
<evidence type="ECO:0000313" key="3">
    <source>
        <dbReference type="Proteomes" id="UP000319908"/>
    </source>
</evidence>
<dbReference type="Proteomes" id="UP000319908">
    <property type="component" value="Unassembled WGS sequence"/>
</dbReference>
<evidence type="ECO:0000256" key="1">
    <source>
        <dbReference type="SAM" id="Phobius"/>
    </source>
</evidence>
<dbReference type="Pfam" id="PF05656">
    <property type="entry name" value="DUF805"/>
    <property type="match status" value="1"/>
</dbReference>
<protein>
    <recommendedName>
        <fullName evidence="4">DUF805 domain-containing protein</fullName>
    </recommendedName>
</protein>
<evidence type="ECO:0008006" key="4">
    <source>
        <dbReference type="Google" id="ProtNLM"/>
    </source>
</evidence>